<organism evidence="3">
    <name type="scientific">Brugia malayi</name>
    <name type="common">Filarial nematode worm</name>
    <dbReference type="NCBI Taxonomy" id="6279"/>
    <lineage>
        <taxon>Eukaryota</taxon>
        <taxon>Metazoa</taxon>
        <taxon>Ecdysozoa</taxon>
        <taxon>Nematoda</taxon>
        <taxon>Chromadorea</taxon>
        <taxon>Rhabditida</taxon>
        <taxon>Spirurina</taxon>
        <taxon>Spiruromorpha</taxon>
        <taxon>Filarioidea</taxon>
        <taxon>Onchocercidae</taxon>
        <taxon>Brugia</taxon>
    </lineage>
</organism>
<evidence type="ECO:0000313" key="3">
    <source>
        <dbReference type="EMBL" id="CRZ25376.1"/>
    </source>
</evidence>
<dbReference type="InterPro" id="IPR032675">
    <property type="entry name" value="LRR_dom_sf"/>
</dbReference>
<dbReference type="WormBase" id="Bm10688a">
    <property type="protein sequence ID" value="BM45986"/>
    <property type="gene ID" value="WBGene00230949"/>
</dbReference>
<dbReference type="SUPFAM" id="SSF52047">
    <property type="entry name" value="RNI-like"/>
    <property type="match status" value="1"/>
</dbReference>
<feature type="domain" description="F-box" evidence="2">
    <location>
        <begin position="132"/>
        <end position="176"/>
    </location>
</feature>
<reference evidence="3" key="1">
    <citation type="journal article" date="2007" name="Science">
        <title>Draft genome of the filarial nematode parasite Brugia malayi.</title>
        <authorList>
            <person name="Ghedin E."/>
            <person name="Wang S."/>
            <person name="Spiro D."/>
            <person name="Caler E."/>
            <person name="Zhao Q."/>
            <person name="Crabtree J."/>
            <person name="Allen J.E."/>
            <person name="Delcher A.L."/>
            <person name="Guiliano D.B."/>
            <person name="Miranda-Saavedra D."/>
            <person name="Angiuoli S.V."/>
            <person name="Creasy T."/>
            <person name="Amedeo P."/>
            <person name="Haas B."/>
            <person name="El-Sayed N.M."/>
            <person name="Wortman J.R."/>
            <person name="Feldblyum T."/>
            <person name="Tallon L."/>
            <person name="Schatz M."/>
            <person name="Shumway M."/>
            <person name="Koo H."/>
            <person name="Salzberg S.L."/>
            <person name="Schobel S."/>
            <person name="Pertea M."/>
            <person name="Pop M."/>
            <person name="White O."/>
            <person name="Barton G.J."/>
            <person name="Carlow C.K."/>
            <person name="Crawford M.J."/>
            <person name="Daub J."/>
            <person name="Dimmic M.W."/>
            <person name="Estes C.F."/>
            <person name="Foster J.M."/>
            <person name="Ganatra M."/>
            <person name="Gregory W.F."/>
            <person name="Johnson N.M."/>
            <person name="Jin J."/>
            <person name="Komuniecki R."/>
            <person name="Korf I."/>
            <person name="Kumar S."/>
            <person name="Laney S."/>
            <person name="Li B.W."/>
            <person name="Li W."/>
            <person name="Lindblom T.H."/>
            <person name="Lustigman S."/>
            <person name="Ma D."/>
            <person name="Maina C.V."/>
            <person name="Martin D.M."/>
            <person name="McCarter J.P."/>
            <person name="McReynolds L."/>
            <person name="Mitreva M."/>
            <person name="Nutman T.B."/>
            <person name="Parkinson J."/>
            <person name="Peregrin-Alvarez J.M."/>
            <person name="Poole C."/>
            <person name="Ren Q."/>
            <person name="Saunders L."/>
            <person name="Sluder A.E."/>
            <person name="Smith K."/>
            <person name="Stanke M."/>
            <person name="Unnasch T.R."/>
            <person name="Ware J."/>
            <person name="Wei A.D."/>
            <person name="Weil G."/>
            <person name="Williams D.J."/>
            <person name="Zhang Y."/>
            <person name="Williams S.A."/>
            <person name="Fraser-Liggett C."/>
            <person name="Slatko B."/>
            <person name="Blaxter M.L."/>
            <person name="Scott A.L."/>
        </authorList>
    </citation>
    <scope>NUCLEOTIDE SEQUENCE</scope>
    <source>
        <strain evidence="3">FR3</strain>
    </source>
</reference>
<sequence length="608" mass="69520">MSAFALLSSWQQKVSVAPPRGLHCSGYRHVVSHRLLLLFYRFLDLEAEKDGDSSKMVMKKRKTKITQMRRRSSARKIVTRKRRRKRSIVHIENVELQTIPSTSSLQSLNSLPKAQLSMQNGSNGDDFIGDNCFPFSDLPLNVQKKILSYLPLKCRVRLERVSMTWKRLLNISWQNITFADIPSTVTNSFQIRPIDDHHVCGFLQKCGRYLRYIDFFIPHVNIGRHVLFSICQRCVNLRELRLITDVSGCAMTNLLKEYSHQLAQLQALSISYQAQDELYNGMRAVARSMTELRSFRLDCYTMPANVSALFPNSPHMKIYSILLKQPANVGISSSSLTAGSTMQYECKYVRPEFVIDFFAYLGDVYLELEQLDISFDTNYPVNEEKIFHNLRMIGTTRALKRLNLRIAALLDNSTEWFGTRALQALAYFPTLTHLSLWTCALPFDLPYILAKSPLANNLTMLRLAIVRNLSNNMLCAIFRALPSLTSFTLIYSVDGRFICPACIDVLTFVQLFECCPRISELELHDCVTVDATRLAIAAHSHFHSSSTSLGNGRLKIVIKTKERKRRRDSLNRLLRCCTEIESTQNTTIINIYKTCCHSKKAPTISGHR</sequence>
<gene>
    <name evidence="3 4" type="ORF">Bm10688</name>
    <name evidence="3" type="ORF">BM_Bm10688</name>
</gene>
<dbReference type="InterPro" id="IPR001810">
    <property type="entry name" value="F-box_dom"/>
</dbReference>
<protein>
    <submittedName>
        <fullName evidence="3">Bm10688, isoform a</fullName>
    </submittedName>
</protein>
<dbReference type="Pfam" id="PF00646">
    <property type="entry name" value="F-box"/>
    <property type="match status" value="1"/>
</dbReference>
<dbReference type="PROSITE" id="PS50181">
    <property type="entry name" value="FBOX"/>
    <property type="match status" value="1"/>
</dbReference>
<reference evidence="3" key="2">
    <citation type="submission" date="2012-12" db="EMBL/GenBank/DDBJ databases">
        <authorList>
            <person name="Gao Y.W."/>
            <person name="Fan S.T."/>
            <person name="Sun H.T."/>
            <person name="Wang Z."/>
            <person name="Gao X.L."/>
            <person name="Li Y.G."/>
            <person name="Wang T.C."/>
            <person name="Zhang K."/>
            <person name="Xu W.W."/>
            <person name="Yu Z.J."/>
            <person name="Xia X.Z."/>
        </authorList>
    </citation>
    <scope>NUCLEOTIDE SEQUENCE</scope>
    <source>
        <strain evidence="3">FR3</strain>
    </source>
</reference>
<name>A0A0H5S9W8_BRUMA</name>
<accession>A0A0H5S9W8</accession>
<evidence type="ECO:0000259" key="2">
    <source>
        <dbReference type="PROSITE" id="PS50181"/>
    </source>
</evidence>
<dbReference type="Gene3D" id="3.80.10.10">
    <property type="entry name" value="Ribonuclease Inhibitor"/>
    <property type="match status" value="2"/>
</dbReference>
<feature type="region of interest" description="Disordered" evidence="1">
    <location>
        <begin position="54"/>
        <end position="79"/>
    </location>
</feature>
<proteinExistence type="predicted"/>
<evidence type="ECO:0000256" key="1">
    <source>
        <dbReference type="SAM" id="MobiDB-lite"/>
    </source>
</evidence>
<dbReference type="EMBL" id="LN857006">
    <property type="protein sequence ID" value="CRZ25376.1"/>
    <property type="molecule type" value="Genomic_DNA"/>
</dbReference>
<dbReference type="SMART" id="SM00256">
    <property type="entry name" value="FBOX"/>
    <property type="match status" value="1"/>
</dbReference>
<dbReference type="AlphaFoldDB" id="A0A0H5S9W8"/>
<evidence type="ECO:0000313" key="4">
    <source>
        <dbReference type="WormBase" id="Bm10688a"/>
    </source>
</evidence>
<feature type="compositionally biased region" description="Basic residues" evidence="1">
    <location>
        <begin position="57"/>
        <end position="79"/>
    </location>
</feature>